<dbReference type="Proteomes" id="UP001524502">
    <property type="component" value="Unassembled WGS sequence"/>
</dbReference>
<gene>
    <name evidence="5" type="ORF">NE619_11220</name>
</gene>
<dbReference type="EMBL" id="JANFXK010000012">
    <property type="protein sequence ID" value="MCQ4637294.1"/>
    <property type="molecule type" value="Genomic_DNA"/>
</dbReference>
<dbReference type="PROSITE" id="PS51186">
    <property type="entry name" value="GNAT"/>
    <property type="match status" value="2"/>
</dbReference>
<feature type="domain" description="N-acetyltransferase" evidence="4">
    <location>
        <begin position="187"/>
        <end position="340"/>
    </location>
</feature>
<name>A0ABT1RQ11_9FIRM</name>
<keyword evidence="6" id="KW-1185">Reference proteome</keyword>
<comment type="similarity">
    <text evidence="3">Belongs to the acetyltransferase family. RimJ subfamily.</text>
</comment>
<keyword evidence="2" id="KW-0012">Acyltransferase</keyword>
<accession>A0ABT1RQ11</accession>
<evidence type="ECO:0000256" key="1">
    <source>
        <dbReference type="ARBA" id="ARBA00022679"/>
    </source>
</evidence>
<dbReference type="RefSeq" id="WP_256132487.1">
    <property type="nucleotide sequence ID" value="NZ_JANFXK010000012.1"/>
</dbReference>
<dbReference type="Pfam" id="PF13302">
    <property type="entry name" value="Acetyltransf_3"/>
    <property type="match status" value="1"/>
</dbReference>
<dbReference type="PANTHER" id="PTHR43792">
    <property type="entry name" value="GNAT FAMILY, PUTATIVE (AFU_ORTHOLOGUE AFUA_3G00765)-RELATED-RELATED"/>
    <property type="match status" value="1"/>
</dbReference>
<keyword evidence="1" id="KW-0808">Transferase</keyword>
<dbReference type="Pfam" id="PF00583">
    <property type="entry name" value="Acetyltransf_1"/>
    <property type="match status" value="1"/>
</dbReference>
<evidence type="ECO:0000259" key="4">
    <source>
        <dbReference type="PROSITE" id="PS51186"/>
    </source>
</evidence>
<evidence type="ECO:0000313" key="6">
    <source>
        <dbReference type="Proteomes" id="UP001524502"/>
    </source>
</evidence>
<organism evidence="5 6">
    <name type="scientific">Anaerovorax odorimutans</name>
    <dbReference type="NCBI Taxonomy" id="109327"/>
    <lineage>
        <taxon>Bacteria</taxon>
        <taxon>Bacillati</taxon>
        <taxon>Bacillota</taxon>
        <taxon>Clostridia</taxon>
        <taxon>Peptostreptococcales</taxon>
        <taxon>Anaerovoracaceae</taxon>
        <taxon>Anaerovorax</taxon>
    </lineage>
</organism>
<reference evidence="5 6" key="1">
    <citation type="submission" date="2022-06" db="EMBL/GenBank/DDBJ databases">
        <title>Isolation of gut microbiota from human fecal samples.</title>
        <authorList>
            <person name="Pamer E.G."/>
            <person name="Barat B."/>
            <person name="Waligurski E."/>
            <person name="Medina S."/>
            <person name="Paddock L."/>
            <person name="Mostad J."/>
        </authorList>
    </citation>
    <scope>NUCLEOTIDE SEQUENCE [LARGE SCALE GENOMIC DNA]</scope>
    <source>
        <strain evidence="5 6">SL.3.17</strain>
    </source>
</reference>
<protein>
    <submittedName>
        <fullName evidence="5">GNAT family N-acetyltransferase</fullName>
    </submittedName>
</protein>
<dbReference type="SUPFAM" id="SSF55729">
    <property type="entry name" value="Acyl-CoA N-acyltransferases (Nat)"/>
    <property type="match status" value="2"/>
</dbReference>
<sequence>MEFTPISAAENEKIDELSALATRIVRDYFTPIIGEAQNEYMIEKFQTPEAISRQIASGATYYFISENAKNIGFLSFYPKDYKLYLSKFYLDKEERGKGRATEMLNFVIDQALRRGLSSVFLNVNRNNPVIAAYEHMGFVKVREEKNDIGSGFFMDDYVMQCDLKQEYPGQGASNGTNGLYCQLASAKHLDGLAALWANEEVIRYTNIKEACSRQEAESRLAVFLDNQKKLDRPTIFTLFYDGEICGMAGCPAINEKEFGFFYQISRQNWGRGIGQKSAGWIIAYMRDNYPGATLYADAVTENIASIKILQKLGFSQTALHENAFERDGKRHDIRDFVLDI</sequence>
<evidence type="ECO:0000313" key="5">
    <source>
        <dbReference type="EMBL" id="MCQ4637294.1"/>
    </source>
</evidence>
<dbReference type="PANTHER" id="PTHR43792:SF8">
    <property type="entry name" value="[RIBOSOMAL PROTEIN US5]-ALANINE N-ACETYLTRANSFERASE"/>
    <property type="match status" value="1"/>
</dbReference>
<dbReference type="InterPro" id="IPR051531">
    <property type="entry name" value="N-acetyltransferase"/>
</dbReference>
<proteinExistence type="inferred from homology"/>
<feature type="domain" description="N-acetyltransferase" evidence="4">
    <location>
        <begin position="1"/>
        <end position="164"/>
    </location>
</feature>
<evidence type="ECO:0000256" key="3">
    <source>
        <dbReference type="ARBA" id="ARBA00038502"/>
    </source>
</evidence>
<dbReference type="Gene3D" id="3.40.630.30">
    <property type="match status" value="2"/>
</dbReference>
<dbReference type="InterPro" id="IPR000182">
    <property type="entry name" value="GNAT_dom"/>
</dbReference>
<dbReference type="InterPro" id="IPR016181">
    <property type="entry name" value="Acyl_CoA_acyltransferase"/>
</dbReference>
<evidence type="ECO:0000256" key="2">
    <source>
        <dbReference type="ARBA" id="ARBA00023315"/>
    </source>
</evidence>
<comment type="caution">
    <text evidence="5">The sequence shown here is derived from an EMBL/GenBank/DDBJ whole genome shotgun (WGS) entry which is preliminary data.</text>
</comment>